<keyword evidence="2" id="KW-0479">Metal-binding</keyword>
<dbReference type="InterPro" id="IPR005950">
    <property type="entry name" value="ModA"/>
</dbReference>
<evidence type="ECO:0000256" key="3">
    <source>
        <dbReference type="ARBA" id="ARBA00022729"/>
    </source>
</evidence>
<evidence type="ECO:0000256" key="4">
    <source>
        <dbReference type="SAM" id="SignalP"/>
    </source>
</evidence>
<evidence type="ECO:0000313" key="6">
    <source>
        <dbReference type="Proteomes" id="UP000231632"/>
    </source>
</evidence>
<evidence type="ECO:0000256" key="1">
    <source>
        <dbReference type="ARBA" id="ARBA00009175"/>
    </source>
</evidence>
<keyword evidence="6" id="KW-1185">Reference proteome</keyword>
<evidence type="ECO:0000313" key="5">
    <source>
        <dbReference type="EMBL" id="GAV21134.1"/>
    </source>
</evidence>
<evidence type="ECO:0000256" key="2">
    <source>
        <dbReference type="ARBA" id="ARBA00022723"/>
    </source>
</evidence>
<dbReference type="AlphaFoldDB" id="A0A1L8CQI0"/>
<dbReference type="Pfam" id="PF13531">
    <property type="entry name" value="SBP_bac_11"/>
    <property type="match status" value="1"/>
</dbReference>
<organism evidence="5 6">
    <name type="scientific">Mariprofundus micogutta</name>
    <dbReference type="NCBI Taxonomy" id="1921010"/>
    <lineage>
        <taxon>Bacteria</taxon>
        <taxon>Pseudomonadati</taxon>
        <taxon>Pseudomonadota</taxon>
        <taxon>Candidatius Mariprofundia</taxon>
        <taxon>Mariprofundales</taxon>
        <taxon>Mariprofundaceae</taxon>
        <taxon>Mariprofundus</taxon>
    </lineage>
</organism>
<proteinExistence type="inferred from homology"/>
<dbReference type="PANTHER" id="PTHR30632">
    <property type="entry name" value="MOLYBDATE-BINDING PERIPLASMIC PROTEIN"/>
    <property type="match status" value="1"/>
</dbReference>
<dbReference type="InterPro" id="IPR050682">
    <property type="entry name" value="ModA/WtpA"/>
</dbReference>
<dbReference type="Proteomes" id="UP000231632">
    <property type="component" value="Unassembled WGS sequence"/>
</dbReference>
<dbReference type="STRING" id="1921010.MMIC_P2114"/>
<gene>
    <name evidence="5" type="ORF">MMIC_P2114</name>
</gene>
<dbReference type="GO" id="GO:0046872">
    <property type="term" value="F:metal ion binding"/>
    <property type="evidence" value="ECO:0007669"/>
    <property type="project" value="UniProtKB-KW"/>
</dbReference>
<feature type="chain" id="PRO_5012318256" evidence="4">
    <location>
        <begin position="21"/>
        <end position="226"/>
    </location>
</feature>
<dbReference type="SUPFAM" id="SSF53850">
    <property type="entry name" value="Periplasmic binding protein-like II"/>
    <property type="match status" value="1"/>
</dbReference>
<dbReference type="GO" id="GO:0030973">
    <property type="term" value="F:molybdate ion binding"/>
    <property type="evidence" value="ECO:0007669"/>
    <property type="project" value="TreeGrafter"/>
</dbReference>
<reference evidence="5 6" key="1">
    <citation type="journal article" date="2017" name="Arch. Microbiol.">
        <title>Mariprofundus micogutta sp. nov., a novel iron-oxidizing zetaproteobacterium isolated from a deep-sea hydrothermal field at the Bayonnaise knoll of the Izu-Ogasawara arc, and a description of Mariprofundales ord. nov. and Zetaproteobacteria classis nov.</title>
        <authorList>
            <person name="Makita H."/>
            <person name="Tanaka E."/>
            <person name="Mitsunobu S."/>
            <person name="Miyazaki M."/>
            <person name="Nunoura T."/>
            <person name="Uematsu K."/>
            <person name="Takaki Y."/>
            <person name="Nishi S."/>
            <person name="Shimamura S."/>
            <person name="Takai K."/>
        </authorList>
    </citation>
    <scope>NUCLEOTIDE SEQUENCE [LARGE SCALE GENOMIC DNA]</scope>
    <source>
        <strain evidence="5 6">ET2</strain>
    </source>
</reference>
<dbReference type="Gene3D" id="3.40.190.10">
    <property type="entry name" value="Periplasmic binding protein-like II"/>
    <property type="match status" value="2"/>
</dbReference>
<sequence>MFTRIYLLLILLLFPAMGHAEETITVAVASSLYPAMKGQAARFEKEHAVQVRLISGSTGRLYNQIVQGAPFDLFIAADDIRPARLIEQGRVFAEGGAGLGYLGVKSRGNGLPGLEQLTISAVQRIVLPNPDVAPFGQAAKEALKQQGLWEVLSPKFVYAQNAMQASLMVDQGLVDAGFVPVTLSESAIASISYRAVMLTERAAARQLLKYVTAKEIEIPSLLSAQR</sequence>
<dbReference type="GO" id="GO:0015689">
    <property type="term" value="P:molybdate ion transport"/>
    <property type="evidence" value="ECO:0007669"/>
    <property type="project" value="InterPro"/>
</dbReference>
<feature type="signal peptide" evidence="4">
    <location>
        <begin position="1"/>
        <end position="20"/>
    </location>
</feature>
<accession>A0A1L8CQI0</accession>
<name>A0A1L8CQI0_9PROT</name>
<keyword evidence="3 4" id="KW-0732">Signal</keyword>
<dbReference type="EMBL" id="BDFD01000021">
    <property type="protein sequence ID" value="GAV21134.1"/>
    <property type="molecule type" value="Genomic_DNA"/>
</dbReference>
<dbReference type="RefSeq" id="WP_227819480.1">
    <property type="nucleotide sequence ID" value="NZ_BDFD01000021.1"/>
</dbReference>
<protein>
    <submittedName>
        <fullName evidence="5">Molybdate transport system substrate-binding protein</fullName>
    </submittedName>
</protein>
<dbReference type="NCBIfam" id="TIGR01256">
    <property type="entry name" value="modA"/>
    <property type="match status" value="1"/>
</dbReference>
<dbReference type="PANTHER" id="PTHR30632:SF14">
    <property type="entry name" value="TUNGSTATE_MOLYBDATE_CHROMATE-BINDING PROTEIN MODA"/>
    <property type="match status" value="1"/>
</dbReference>
<comment type="similarity">
    <text evidence="1">Belongs to the bacterial solute-binding protein ModA family.</text>
</comment>
<comment type="caution">
    <text evidence="5">The sequence shown here is derived from an EMBL/GenBank/DDBJ whole genome shotgun (WGS) entry which is preliminary data.</text>
</comment>